<evidence type="ECO:0000313" key="2">
    <source>
        <dbReference type="Proteomes" id="UP001209276"/>
    </source>
</evidence>
<dbReference type="Proteomes" id="UP001209276">
    <property type="component" value="Unassembled WGS sequence"/>
</dbReference>
<evidence type="ECO:0000313" key="1">
    <source>
        <dbReference type="EMBL" id="MCY9608714.1"/>
    </source>
</evidence>
<gene>
    <name evidence="1" type="ORF">M5W83_16340</name>
</gene>
<dbReference type="InterPro" id="IPR034660">
    <property type="entry name" value="DinB/YfiT-like"/>
</dbReference>
<dbReference type="GeneID" id="76995212"/>
<evidence type="ECO:0008006" key="3">
    <source>
        <dbReference type="Google" id="ProtNLM"/>
    </source>
</evidence>
<keyword evidence="2" id="KW-1185">Reference proteome</keyword>
<dbReference type="RefSeq" id="WP_244194129.1">
    <property type="nucleotide sequence ID" value="NZ_CABMNB010000022.1"/>
</dbReference>
<dbReference type="EMBL" id="JAMDMM010000029">
    <property type="protein sequence ID" value="MCY9608714.1"/>
    <property type="molecule type" value="Genomic_DNA"/>
</dbReference>
<reference evidence="1 2" key="1">
    <citation type="submission" date="2022-05" db="EMBL/GenBank/DDBJ databases">
        <title>Genome Sequencing of Bee-Associated Microbes.</title>
        <authorList>
            <person name="Dunlap C."/>
        </authorList>
    </citation>
    <scope>NUCLEOTIDE SEQUENCE [LARGE SCALE GENOMIC DNA]</scope>
    <source>
        <strain evidence="1 2">NRRL B-14613</strain>
    </source>
</reference>
<proteinExistence type="predicted"/>
<protein>
    <recommendedName>
        <fullName evidence="3">DinB family protein</fullName>
    </recommendedName>
</protein>
<dbReference type="Gene3D" id="1.20.120.450">
    <property type="entry name" value="dinb family like domain"/>
    <property type="match status" value="1"/>
</dbReference>
<name>A0ABT4FX46_PANTH</name>
<sequence length="169" mass="19263">MEDAHRRFIRISLHRMCDHYMPKLDAALHALSTDDVWRTESGHANSIGGIVLHIGEHVQRHIERYSNLGHAAAGGIENYFPDEGIEVNELRGRTTKTFGEWKGLTSRYVAGELDVERLDMADVYHLVEHTGYHLGQIIDRAQRLSGARFQFMQGGINERNLMKLLANDK</sequence>
<dbReference type="SUPFAM" id="SSF109854">
    <property type="entry name" value="DinB/YfiT-like putative metalloenzymes"/>
    <property type="match status" value="1"/>
</dbReference>
<comment type="caution">
    <text evidence="1">The sequence shown here is derived from an EMBL/GenBank/DDBJ whole genome shotgun (WGS) entry which is preliminary data.</text>
</comment>
<organism evidence="1 2">
    <name type="scientific">Paenibacillus thiaminolyticus</name>
    <name type="common">Bacillus thiaminolyticus</name>
    <dbReference type="NCBI Taxonomy" id="49283"/>
    <lineage>
        <taxon>Bacteria</taxon>
        <taxon>Bacillati</taxon>
        <taxon>Bacillota</taxon>
        <taxon>Bacilli</taxon>
        <taxon>Bacillales</taxon>
        <taxon>Paenibacillaceae</taxon>
        <taxon>Paenibacillus</taxon>
    </lineage>
</organism>
<accession>A0ABT4FX46</accession>